<evidence type="ECO:0000313" key="6">
    <source>
        <dbReference type="EMBL" id="TDB67555.1"/>
    </source>
</evidence>
<dbReference type="RefSeq" id="WP_132115653.1">
    <property type="nucleotide sequence ID" value="NZ_SMJU01000003.1"/>
</dbReference>
<reference evidence="6 7" key="1">
    <citation type="submission" date="2019-02" db="EMBL/GenBank/DDBJ databases">
        <title>Arundinibacter roseus gen. nov., sp. nov., a new member of the family Cytophagaceae.</title>
        <authorList>
            <person name="Szuroczki S."/>
            <person name="Khayer B."/>
            <person name="Sproer C."/>
            <person name="Toumi M."/>
            <person name="Szabo A."/>
            <person name="Felfoldi T."/>
            <person name="Schumann P."/>
            <person name="Toth E."/>
        </authorList>
    </citation>
    <scope>NUCLEOTIDE SEQUENCE [LARGE SCALE GENOMIC DNA]</scope>
    <source>
        <strain evidence="6 7">DMA-k-7a</strain>
    </source>
</reference>
<dbReference type="GO" id="GO:0000156">
    <property type="term" value="F:phosphorelay response regulator activity"/>
    <property type="evidence" value="ECO:0007669"/>
    <property type="project" value="InterPro"/>
</dbReference>
<gene>
    <name evidence="6" type="ORF">EZE20_06325</name>
</gene>
<dbReference type="GO" id="GO:0008984">
    <property type="term" value="F:protein-glutamate methylesterase activity"/>
    <property type="evidence" value="ECO:0007669"/>
    <property type="project" value="UniProtKB-EC"/>
</dbReference>
<feature type="active site" evidence="4">
    <location>
        <position position="39"/>
    </location>
</feature>
<dbReference type="Pfam" id="PF01339">
    <property type="entry name" value="CheB_methylest"/>
    <property type="match status" value="1"/>
</dbReference>
<feature type="active site" evidence="4">
    <location>
        <position position="12"/>
    </location>
</feature>
<organism evidence="6 7">
    <name type="scientific">Arundinibacter roseus</name>
    <dbReference type="NCBI Taxonomy" id="2070510"/>
    <lineage>
        <taxon>Bacteria</taxon>
        <taxon>Pseudomonadati</taxon>
        <taxon>Bacteroidota</taxon>
        <taxon>Cytophagia</taxon>
        <taxon>Cytophagales</taxon>
        <taxon>Spirosomataceae</taxon>
        <taxon>Arundinibacter</taxon>
    </lineage>
</organism>
<keyword evidence="4" id="KW-0145">Chemotaxis</keyword>
<evidence type="ECO:0000259" key="5">
    <source>
        <dbReference type="PROSITE" id="PS50122"/>
    </source>
</evidence>
<dbReference type="OrthoDB" id="1524092at2"/>
<evidence type="ECO:0000313" key="7">
    <source>
        <dbReference type="Proteomes" id="UP000295706"/>
    </source>
</evidence>
<dbReference type="GO" id="GO:0005737">
    <property type="term" value="C:cytoplasm"/>
    <property type="evidence" value="ECO:0007669"/>
    <property type="project" value="InterPro"/>
</dbReference>
<proteinExistence type="predicted"/>
<dbReference type="InterPro" id="IPR035909">
    <property type="entry name" value="CheB_C"/>
</dbReference>
<evidence type="ECO:0000256" key="2">
    <source>
        <dbReference type="ARBA" id="ARBA00039140"/>
    </source>
</evidence>
<feature type="domain" description="CheB-type methylesterase" evidence="5">
    <location>
        <begin position="1"/>
        <end position="189"/>
    </location>
</feature>
<comment type="catalytic activity">
    <reaction evidence="3">
        <text>[protein]-L-glutamate 5-O-methyl ester + H2O = L-glutamyl-[protein] + methanol + H(+)</text>
        <dbReference type="Rhea" id="RHEA:23236"/>
        <dbReference type="Rhea" id="RHEA-COMP:10208"/>
        <dbReference type="Rhea" id="RHEA-COMP:10311"/>
        <dbReference type="ChEBI" id="CHEBI:15377"/>
        <dbReference type="ChEBI" id="CHEBI:15378"/>
        <dbReference type="ChEBI" id="CHEBI:17790"/>
        <dbReference type="ChEBI" id="CHEBI:29973"/>
        <dbReference type="ChEBI" id="CHEBI:82795"/>
        <dbReference type="EC" id="3.1.1.61"/>
    </reaction>
</comment>
<dbReference type="InterPro" id="IPR000673">
    <property type="entry name" value="Sig_transdc_resp-reg_Me-estase"/>
</dbReference>
<dbReference type="Gene3D" id="3.40.50.180">
    <property type="entry name" value="Methylesterase CheB, C-terminal domain"/>
    <property type="match status" value="1"/>
</dbReference>
<keyword evidence="7" id="KW-1185">Reference proteome</keyword>
<dbReference type="PIRSF" id="PIRSF036461">
    <property type="entry name" value="Chmtx_methlestr"/>
    <property type="match status" value="1"/>
</dbReference>
<accession>A0A4V2XAH2</accession>
<comment type="caution">
    <text evidence="6">The sequence shown here is derived from an EMBL/GenBank/DDBJ whole genome shotgun (WGS) entry which is preliminary data.</text>
</comment>
<protein>
    <recommendedName>
        <fullName evidence="2">protein-glutamate methylesterase</fullName>
        <ecNumber evidence="2">3.1.1.61</ecNumber>
    </recommendedName>
</protein>
<name>A0A4V2XAH2_9BACT</name>
<dbReference type="SUPFAM" id="SSF52738">
    <property type="entry name" value="Methylesterase CheB, C-terminal domain"/>
    <property type="match status" value="1"/>
</dbReference>
<dbReference type="PROSITE" id="PS50122">
    <property type="entry name" value="CHEB"/>
    <property type="match status" value="1"/>
</dbReference>
<evidence type="ECO:0000256" key="4">
    <source>
        <dbReference type="PROSITE-ProRule" id="PRU00050"/>
    </source>
</evidence>
<evidence type="ECO:0000256" key="1">
    <source>
        <dbReference type="ARBA" id="ARBA00022801"/>
    </source>
</evidence>
<dbReference type="Proteomes" id="UP000295706">
    <property type="component" value="Unassembled WGS sequence"/>
</dbReference>
<feature type="active site" evidence="4">
    <location>
        <position position="131"/>
    </location>
</feature>
<dbReference type="GO" id="GO:0006935">
    <property type="term" value="P:chemotaxis"/>
    <property type="evidence" value="ECO:0007669"/>
    <property type="project" value="UniProtKB-UniRule"/>
</dbReference>
<sequence length="336" mass="36723">MEKQNIVVVGSSAGGVMALKELVSSFPKNFEASICIVQHLAADANSQLPSILSAAGSLPAVNPKDGQKLQPGHIYIAPADRHMILFDEQILVKKGPKENRFRPSIDVLMRSAAIEYGPRVIGVVLTGRLSDGTSGLWSVREMGGITITQSPQEALYPQMPQSVLDTFEVDYVLPIAEIGALIVRLVNKQPNDSHAELNEQQKKQLHIETEIAAQRYAFDSGIREMGQKTDYTCPECGGALVGIKEGCGMRYRCHTGHGFSAQSLMTDIVEVTEINVWSALRSVEEGIMLMEQSATQAHTTGQPGLAEDFSQKSQQLRAKSKLLLDFLYDNKNPDTV</sequence>
<dbReference type="CDD" id="cd16433">
    <property type="entry name" value="CheB"/>
    <property type="match status" value="1"/>
</dbReference>
<keyword evidence="1 4" id="KW-0378">Hydrolase</keyword>
<dbReference type="PANTHER" id="PTHR42872:SF6">
    <property type="entry name" value="PROTEIN-GLUTAMATE METHYLESTERASE_PROTEIN-GLUTAMINE GLUTAMINASE"/>
    <property type="match status" value="1"/>
</dbReference>
<dbReference type="PANTHER" id="PTHR42872">
    <property type="entry name" value="PROTEIN-GLUTAMATE METHYLESTERASE/PROTEIN-GLUTAMINE GLUTAMINASE"/>
    <property type="match status" value="1"/>
</dbReference>
<dbReference type="EMBL" id="SMJU01000003">
    <property type="protein sequence ID" value="TDB67555.1"/>
    <property type="molecule type" value="Genomic_DNA"/>
</dbReference>
<dbReference type="EC" id="3.1.1.61" evidence="2"/>
<dbReference type="InterPro" id="IPR011247">
    <property type="entry name" value="Chemotax_prot-Glu_Me-esterase"/>
</dbReference>
<evidence type="ECO:0000256" key="3">
    <source>
        <dbReference type="ARBA" id="ARBA00048267"/>
    </source>
</evidence>
<dbReference type="AlphaFoldDB" id="A0A4V2XAH2"/>